<dbReference type="Pfam" id="PF22725">
    <property type="entry name" value="GFO_IDH_MocA_C3"/>
    <property type="match status" value="1"/>
</dbReference>
<keyword evidence="5" id="KW-1185">Reference proteome</keyword>
<dbReference type="InterPro" id="IPR055170">
    <property type="entry name" value="GFO_IDH_MocA-like_dom"/>
</dbReference>
<dbReference type="Pfam" id="PF01408">
    <property type="entry name" value="GFO_IDH_MocA"/>
    <property type="match status" value="1"/>
</dbReference>
<dbReference type="RefSeq" id="WP_382417116.1">
    <property type="nucleotide sequence ID" value="NZ_AP031500.1"/>
</dbReference>
<dbReference type="InterPro" id="IPR036291">
    <property type="entry name" value="NAD(P)-bd_dom_sf"/>
</dbReference>
<sequence length="328" mass="35834">MSSAKTIRWGIIGVGDVCEVKSGPAFYRASGSQLLAVMRRNLAKAKDFAQRHQVPQYYDNADALLANPDIDAVYIATPPAQHKDYAIAALKAGKHVYIEKPVALSAKECDAIIKAEQQSTKKAVVAHYRRYVPGFLKFSELLAGGAIGRPLMVQVDMLQPIAADIISNSDDNWRVNPALSGGGLFYDLAPHQIDLILQWFGPVVSAQGVSLNQQHSNSSDDLTCGWARLQNDVVLQGRWGFGVQGQQSRDVCEVIGTKGKLSINFFGSPTIHQENADGNQQICLDNPDHVQQPMIAQVNAYFRGERDNPCSVPEAKAVMALMGVFTQR</sequence>
<name>A0ABV7HXF9_9GAMM</name>
<dbReference type="SUPFAM" id="SSF51735">
    <property type="entry name" value="NAD(P)-binding Rossmann-fold domains"/>
    <property type="match status" value="1"/>
</dbReference>
<protein>
    <submittedName>
        <fullName evidence="4">Gfo/Idh/MocA family protein</fullName>
    </submittedName>
</protein>
<dbReference type="SUPFAM" id="SSF55347">
    <property type="entry name" value="Glyceraldehyde-3-phosphate dehydrogenase-like, C-terminal domain"/>
    <property type="match status" value="1"/>
</dbReference>
<evidence type="ECO:0000256" key="1">
    <source>
        <dbReference type="ARBA" id="ARBA00023002"/>
    </source>
</evidence>
<evidence type="ECO:0000259" key="2">
    <source>
        <dbReference type="Pfam" id="PF01408"/>
    </source>
</evidence>
<keyword evidence="1" id="KW-0560">Oxidoreductase</keyword>
<organism evidence="4 5">
    <name type="scientific">Gilvimarinus japonicus</name>
    <dbReference type="NCBI Taxonomy" id="1796469"/>
    <lineage>
        <taxon>Bacteria</taxon>
        <taxon>Pseudomonadati</taxon>
        <taxon>Pseudomonadota</taxon>
        <taxon>Gammaproteobacteria</taxon>
        <taxon>Cellvibrionales</taxon>
        <taxon>Cellvibrionaceae</taxon>
        <taxon>Gilvimarinus</taxon>
    </lineage>
</organism>
<proteinExistence type="predicted"/>
<evidence type="ECO:0000313" key="4">
    <source>
        <dbReference type="EMBL" id="MFC3156041.1"/>
    </source>
</evidence>
<dbReference type="InterPro" id="IPR000683">
    <property type="entry name" value="Gfo/Idh/MocA-like_OxRdtase_N"/>
</dbReference>
<dbReference type="Gene3D" id="3.40.50.720">
    <property type="entry name" value="NAD(P)-binding Rossmann-like Domain"/>
    <property type="match status" value="1"/>
</dbReference>
<dbReference type="InterPro" id="IPR050463">
    <property type="entry name" value="Gfo/Idh/MocA_oxidrdct_glycsds"/>
</dbReference>
<feature type="domain" description="Gfo/Idh/MocA-like oxidoreductase N-terminal" evidence="2">
    <location>
        <begin position="7"/>
        <end position="127"/>
    </location>
</feature>
<feature type="domain" description="GFO/IDH/MocA-like oxidoreductase" evidence="3">
    <location>
        <begin position="135"/>
        <end position="261"/>
    </location>
</feature>
<evidence type="ECO:0000313" key="5">
    <source>
        <dbReference type="Proteomes" id="UP001595548"/>
    </source>
</evidence>
<dbReference type="Proteomes" id="UP001595548">
    <property type="component" value="Unassembled WGS sequence"/>
</dbReference>
<evidence type="ECO:0000259" key="3">
    <source>
        <dbReference type="Pfam" id="PF22725"/>
    </source>
</evidence>
<comment type="caution">
    <text evidence="4">The sequence shown here is derived from an EMBL/GenBank/DDBJ whole genome shotgun (WGS) entry which is preliminary data.</text>
</comment>
<reference evidence="5" key="1">
    <citation type="journal article" date="2019" name="Int. J. Syst. Evol. Microbiol.">
        <title>The Global Catalogue of Microorganisms (GCM) 10K type strain sequencing project: providing services to taxonomists for standard genome sequencing and annotation.</title>
        <authorList>
            <consortium name="The Broad Institute Genomics Platform"/>
            <consortium name="The Broad Institute Genome Sequencing Center for Infectious Disease"/>
            <person name="Wu L."/>
            <person name="Ma J."/>
        </authorList>
    </citation>
    <scope>NUCLEOTIDE SEQUENCE [LARGE SCALE GENOMIC DNA]</scope>
    <source>
        <strain evidence="5">KCTC 52141</strain>
    </source>
</reference>
<dbReference type="PANTHER" id="PTHR43818:SF11">
    <property type="entry name" value="BCDNA.GH03377"/>
    <property type="match status" value="1"/>
</dbReference>
<dbReference type="EMBL" id="JBHRTL010000024">
    <property type="protein sequence ID" value="MFC3156041.1"/>
    <property type="molecule type" value="Genomic_DNA"/>
</dbReference>
<dbReference type="PANTHER" id="PTHR43818">
    <property type="entry name" value="BCDNA.GH03377"/>
    <property type="match status" value="1"/>
</dbReference>
<gene>
    <name evidence="4" type="ORF">ACFOEB_12600</name>
</gene>
<dbReference type="Gene3D" id="3.30.360.10">
    <property type="entry name" value="Dihydrodipicolinate Reductase, domain 2"/>
    <property type="match status" value="1"/>
</dbReference>
<accession>A0ABV7HXF9</accession>